<accession>A0A0G0K5L3</accession>
<dbReference type="AlphaFoldDB" id="A0A0G0K5L3"/>
<proteinExistence type="predicted"/>
<dbReference type="PROSITE" id="PS51635">
    <property type="entry name" value="PNPLA"/>
    <property type="match status" value="1"/>
</dbReference>
<gene>
    <name evidence="6" type="ORF">US91_C0003G0065</name>
</gene>
<feature type="short sequence motif" description="GXSXG" evidence="4">
    <location>
        <begin position="30"/>
        <end position="34"/>
    </location>
</feature>
<evidence type="ECO:0000313" key="6">
    <source>
        <dbReference type="EMBL" id="KKQ70735.1"/>
    </source>
</evidence>
<dbReference type="GO" id="GO:0016787">
    <property type="term" value="F:hydrolase activity"/>
    <property type="evidence" value="ECO:0007669"/>
    <property type="project" value="UniProtKB-UniRule"/>
</dbReference>
<dbReference type="SUPFAM" id="SSF52151">
    <property type="entry name" value="FabD/lysophospholipase-like"/>
    <property type="match status" value="1"/>
</dbReference>
<dbReference type="InterPro" id="IPR002641">
    <property type="entry name" value="PNPLA_dom"/>
</dbReference>
<keyword evidence="1 4" id="KW-0378">Hydrolase</keyword>
<dbReference type="InterPro" id="IPR016035">
    <property type="entry name" value="Acyl_Trfase/lysoPLipase"/>
</dbReference>
<dbReference type="InterPro" id="IPR050301">
    <property type="entry name" value="NTE"/>
</dbReference>
<dbReference type="PANTHER" id="PTHR14226:SF76">
    <property type="entry name" value="NTE FAMILY PROTEIN RSSA"/>
    <property type="match status" value="1"/>
</dbReference>
<name>A0A0G0K5L3_9BACT</name>
<evidence type="ECO:0000256" key="4">
    <source>
        <dbReference type="PROSITE-ProRule" id="PRU01161"/>
    </source>
</evidence>
<feature type="short sequence motif" description="DGA/G" evidence="4">
    <location>
        <begin position="147"/>
        <end position="149"/>
    </location>
</feature>
<sequence length="255" mass="27750">MGGGGARGIAHIGVLKVLLRENIRFDLLCGCSMGALVGSCYATGMSIEKIEETVLNLRKRDFIKWLNISRPTSSLIKGEKVFEFIHSLIGDKEFTDTILPFSVMATDLENGREVILKNGPMATAVQASISVPGIFPPVSKDGKFLIDGGVVNPTPIDTAEKMGAEIIIGVDLMLKSDVKLKNPGIITTLLQSYEIIRNQAVLHKINNTNPNTKIILICPEIRSTLDSFKFSDIGKLIESGERAAVRVVSELKNIK</sequence>
<protein>
    <submittedName>
        <fullName evidence="6">Patatin</fullName>
    </submittedName>
</protein>
<evidence type="ECO:0000313" key="7">
    <source>
        <dbReference type="Proteomes" id="UP000034022"/>
    </source>
</evidence>
<evidence type="ECO:0000256" key="2">
    <source>
        <dbReference type="ARBA" id="ARBA00022963"/>
    </source>
</evidence>
<dbReference type="EMBL" id="LBUU01000003">
    <property type="protein sequence ID" value="KKQ70735.1"/>
    <property type="molecule type" value="Genomic_DNA"/>
</dbReference>
<dbReference type="Proteomes" id="UP000034022">
    <property type="component" value="Unassembled WGS sequence"/>
</dbReference>
<dbReference type="GO" id="GO:0016042">
    <property type="term" value="P:lipid catabolic process"/>
    <property type="evidence" value="ECO:0007669"/>
    <property type="project" value="UniProtKB-UniRule"/>
</dbReference>
<evidence type="ECO:0000256" key="3">
    <source>
        <dbReference type="ARBA" id="ARBA00023098"/>
    </source>
</evidence>
<comment type="caution">
    <text evidence="6">The sequence shown here is derived from an EMBL/GenBank/DDBJ whole genome shotgun (WGS) entry which is preliminary data.</text>
</comment>
<evidence type="ECO:0000256" key="1">
    <source>
        <dbReference type="ARBA" id="ARBA00022801"/>
    </source>
</evidence>
<feature type="active site" description="Proton acceptor" evidence="4">
    <location>
        <position position="147"/>
    </location>
</feature>
<evidence type="ECO:0000259" key="5">
    <source>
        <dbReference type="PROSITE" id="PS51635"/>
    </source>
</evidence>
<organism evidence="6 7">
    <name type="scientific">Candidatus Falkowbacteria bacterium GW2011_GWE1_38_31</name>
    <dbReference type="NCBI Taxonomy" id="1618638"/>
    <lineage>
        <taxon>Bacteria</taxon>
        <taxon>Candidatus Falkowiibacteriota</taxon>
    </lineage>
</organism>
<dbReference type="Pfam" id="PF01734">
    <property type="entry name" value="Patatin"/>
    <property type="match status" value="1"/>
</dbReference>
<keyword evidence="2 4" id="KW-0442">Lipid degradation</keyword>
<feature type="active site" description="Nucleophile" evidence="4">
    <location>
        <position position="32"/>
    </location>
</feature>
<reference evidence="6 7" key="1">
    <citation type="journal article" date="2015" name="Nature">
        <title>rRNA introns, odd ribosomes, and small enigmatic genomes across a large radiation of phyla.</title>
        <authorList>
            <person name="Brown C.T."/>
            <person name="Hug L.A."/>
            <person name="Thomas B.C."/>
            <person name="Sharon I."/>
            <person name="Castelle C.J."/>
            <person name="Singh A."/>
            <person name="Wilkins M.J."/>
            <person name="Williams K.H."/>
            <person name="Banfield J.F."/>
        </authorList>
    </citation>
    <scope>NUCLEOTIDE SEQUENCE [LARGE SCALE GENOMIC DNA]</scope>
</reference>
<feature type="domain" description="PNPLA" evidence="5">
    <location>
        <begin position="1"/>
        <end position="160"/>
    </location>
</feature>
<dbReference type="PANTHER" id="PTHR14226">
    <property type="entry name" value="NEUROPATHY TARGET ESTERASE/SWISS CHEESE D.MELANOGASTER"/>
    <property type="match status" value="1"/>
</dbReference>
<feature type="short sequence motif" description="GXGXXG" evidence="4">
    <location>
        <begin position="3"/>
        <end position="8"/>
    </location>
</feature>
<keyword evidence="3 4" id="KW-0443">Lipid metabolism</keyword>
<dbReference type="Gene3D" id="3.40.1090.10">
    <property type="entry name" value="Cytosolic phospholipase A2 catalytic domain"/>
    <property type="match status" value="2"/>
</dbReference>